<reference evidence="4 5" key="1">
    <citation type="journal article" date="2019" name="Genome Biol. Evol.">
        <title>Nanopore Sequencing Significantly Improves Genome Assembly of the Protozoan Parasite Trypanosoma cruzi.</title>
        <authorList>
            <person name="Diaz-Viraque F."/>
            <person name="Pita S."/>
            <person name="Greif G."/>
            <person name="de Souza R.C.M."/>
            <person name="Iraola G."/>
            <person name="Robello C."/>
        </authorList>
    </citation>
    <scope>NUCLEOTIDE SEQUENCE [LARGE SCALE GENOMIC DNA]</scope>
    <source>
        <strain evidence="4 5">Berenice</strain>
    </source>
</reference>
<comment type="similarity">
    <text evidence="1">Belongs to the AAA ATPase family. BCS1 subfamily.</text>
</comment>
<dbReference type="Proteomes" id="UP000583944">
    <property type="component" value="Unassembled WGS sequence"/>
</dbReference>
<keyword evidence="2" id="KW-0812">Transmembrane</keyword>
<dbReference type="SUPFAM" id="SSF52540">
    <property type="entry name" value="P-loop containing nucleoside triphosphate hydrolases"/>
    <property type="match status" value="1"/>
</dbReference>
<comment type="caution">
    <text evidence="4">The sequence shown here is derived from an EMBL/GenBank/DDBJ whole genome shotgun (WGS) entry which is preliminary data.</text>
</comment>
<dbReference type="InterPro" id="IPR003593">
    <property type="entry name" value="AAA+_ATPase"/>
</dbReference>
<keyword evidence="2" id="KW-0472">Membrane</keyword>
<keyword evidence="2" id="KW-1133">Transmembrane helix</keyword>
<dbReference type="InterPro" id="IPR027417">
    <property type="entry name" value="P-loop_NTPase"/>
</dbReference>
<dbReference type="Pfam" id="PF00004">
    <property type="entry name" value="AAA"/>
    <property type="match status" value="1"/>
</dbReference>
<dbReference type="Gene3D" id="3.40.50.300">
    <property type="entry name" value="P-loop containing nucleotide triphosphate hydrolases"/>
    <property type="match status" value="1"/>
</dbReference>
<organism evidence="4 5">
    <name type="scientific">Trypanosoma cruzi</name>
    <dbReference type="NCBI Taxonomy" id="5693"/>
    <lineage>
        <taxon>Eukaryota</taxon>
        <taxon>Discoba</taxon>
        <taxon>Euglenozoa</taxon>
        <taxon>Kinetoplastea</taxon>
        <taxon>Metakinetoplastina</taxon>
        <taxon>Trypanosomatida</taxon>
        <taxon>Trypanosomatidae</taxon>
        <taxon>Trypanosoma</taxon>
        <taxon>Schizotrypanum</taxon>
    </lineage>
</organism>
<protein>
    <recommendedName>
        <fullName evidence="3">AAA+ ATPase domain-containing protein</fullName>
    </recommendedName>
</protein>
<sequence length="646" mass="72203">MPVWLLVTDEFHWFAVFSHISVANGHGHEKNWKKGAGNIYIQSERLEIRNPYIYIYIYAVLVSCGPDARRGRNSASTMIDRGRVRPAAFRIPFNDNLPLDASNGGASFLLVMIIAMAPFLVGVINVVWPVVMRSWRQLWGNSVSEARRTITGKFHRSDPIYRCREGGACDHSGILFHAALLYIARGGGGTELLSEAEWRNKPSVLFLFDPLKSDSHLLIGPNSFEAAGIFQSKVEGRVFCERERLHRYTVLRLPTSGTWMAVGDGIQVTYQRQREDKENVGRVNHMLHLRAAGPSGLHRLENFVSQLLRHYVRALPTTANSTRFYFQMQLGGDGLRFTRSPIPTAKTFDTLFFPQKRDVLSFLDRFLRREGRFAVEGVPHKVGFFLHGPEGTGKTSFAAALAAYTSRHVISLCPSLFSTNQQLLNVFFGCQLECIGENEPFEFAYSDVIFLLDDVDPSDPLLRRRSTAASGGHLKETGNTLKCGAQGPQFSDATSISSLLNVLDGVVETPSRIAVMTTRDPSGIDPSFLRPGRFGYKIHMDRMRLPELLELLGLHYGTEENCATEINADAIKAWDGMESNGSKKVRQLSQEEINKVRRCMALLAPDDFSISAAVAESMCFAAPSLDMFLDLLSRNQHSGQEDAFKK</sequence>
<gene>
    <name evidence="4" type="ORF">ECC02_004860</name>
</gene>
<dbReference type="VEuPathDB" id="TriTrypDB:ECC02_004860"/>
<dbReference type="EMBL" id="JABDHM010000030">
    <property type="protein sequence ID" value="KAF5222106.1"/>
    <property type="molecule type" value="Genomic_DNA"/>
</dbReference>
<accession>A0A7J6Y6N6</accession>
<dbReference type="VEuPathDB" id="TriTrypDB:BCY84_19553"/>
<feature type="domain" description="AAA+ ATPase" evidence="3">
    <location>
        <begin position="380"/>
        <end position="544"/>
    </location>
</feature>
<dbReference type="InterPro" id="IPR003959">
    <property type="entry name" value="ATPase_AAA_core"/>
</dbReference>
<dbReference type="PANTHER" id="PTHR23070">
    <property type="entry name" value="BCS1 AAA-TYPE ATPASE"/>
    <property type="match status" value="1"/>
</dbReference>
<dbReference type="SMART" id="SM00382">
    <property type="entry name" value="AAA"/>
    <property type="match status" value="1"/>
</dbReference>
<dbReference type="AlphaFoldDB" id="A0A7J6Y6N6"/>
<evidence type="ECO:0000256" key="1">
    <source>
        <dbReference type="ARBA" id="ARBA00007448"/>
    </source>
</evidence>
<feature type="transmembrane region" description="Helical" evidence="2">
    <location>
        <begin position="106"/>
        <end position="128"/>
    </location>
</feature>
<evidence type="ECO:0000256" key="2">
    <source>
        <dbReference type="SAM" id="Phobius"/>
    </source>
</evidence>
<dbReference type="InterPro" id="IPR050747">
    <property type="entry name" value="Mitochondrial_chaperone_BCS1"/>
</dbReference>
<name>A0A7J6Y6N6_TRYCR</name>
<proteinExistence type="inferred from homology"/>
<dbReference type="GO" id="GO:0016887">
    <property type="term" value="F:ATP hydrolysis activity"/>
    <property type="evidence" value="ECO:0007669"/>
    <property type="project" value="InterPro"/>
</dbReference>
<evidence type="ECO:0000313" key="5">
    <source>
        <dbReference type="Proteomes" id="UP000583944"/>
    </source>
</evidence>
<evidence type="ECO:0000313" key="4">
    <source>
        <dbReference type="EMBL" id="KAF5222106.1"/>
    </source>
</evidence>
<evidence type="ECO:0000259" key="3">
    <source>
        <dbReference type="SMART" id="SM00382"/>
    </source>
</evidence>
<dbReference type="GO" id="GO:0005524">
    <property type="term" value="F:ATP binding"/>
    <property type="evidence" value="ECO:0007669"/>
    <property type="project" value="InterPro"/>
</dbReference>